<evidence type="ECO:0000313" key="28">
    <source>
        <dbReference type="Proteomes" id="UP001050691"/>
    </source>
</evidence>
<dbReference type="InterPro" id="IPR027417">
    <property type="entry name" value="P-loop_NTPase"/>
</dbReference>
<dbReference type="GO" id="GO:0016787">
    <property type="term" value="F:hydrolase activity"/>
    <property type="evidence" value="ECO:0007669"/>
    <property type="project" value="UniProtKB-KW"/>
</dbReference>
<evidence type="ECO:0000256" key="16">
    <source>
        <dbReference type="ARBA" id="ARBA00023004"/>
    </source>
</evidence>
<dbReference type="EMBL" id="BPWL01000008">
    <property type="protein sequence ID" value="GJJ13038.1"/>
    <property type="molecule type" value="Genomic_DNA"/>
</dbReference>
<keyword evidence="20" id="KW-0539">Nucleus</keyword>
<dbReference type="Pfam" id="PF13087">
    <property type="entry name" value="AAA_12"/>
    <property type="match status" value="1"/>
</dbReference>
<dbReference type="InterPro" id="IPR011604">
    <property type="entry name" value="PDDEXK-like_dom_sf"/>
</dbReference>
<dbReference type="GO" id="GO:0006260">
    <property type="term" value="P:DNA replication"/>
    <property type="evidence" value="ECO:0007669"/>
    <property type="project" value="UniProtKB-KW"/>
</dbReference>
<dbReference type="EC" id="3.6.4.12" evidence="4"/>
<keyword evidence="18" id="KW-0238">DNA-binding</keyword>
<keyword evidence="19" id="KW-0234">DNA repair</keyword>
<dbReference type="CDD" id="cd18808">
    <property type="entry name" value="SF1_C_Upf1"/>
    <property type="match status" value="1"/>
</dbReference>
<dbReference type="SUPFAM" id="SSF52540">
    <property type="entry name" value="P-loop containing nucleoside triphosphate hydrolases"/>
    <property type="match status" value="1"/>
</dbReference>
<dbReference type="GO" id="GO:0046872">
    <property type="term" value="F:metal ion binding"/>
    <property type="evidence" value="ECO:0007669"/>
    <property type="project" value="UniProtKB-KW"/>
</dbReference>
<evidence type="ECO:0000259" key="24">
    <source>
        <dbReference type="Pfam" id="PF08696"/>
    </source>
</evidence>
<keyword evidence="17" id="KW-0411">Iron-sulfur</keyword>
<evidence type="ECO:0000256" key="21">
    <source>
        <dbReference type="ARBA" id="ARBA00023268"/>
    </source>
</evidence>
<keyword evidence="8" id="KW-0540">Nuclease</keyword>
<gene>
    <name evidence="27" type="ORF">Clacol_007287</name>
</gene>
<dbReference type="Proteomes" id="UP001050691">
    <property type="component" value="Unassembled WGS sequence"/>
</dbReference>
<dbReference type="InterPro" id="IPR047187">
    <property type="entry name" value="SF1_C_Upf1"/>
</dbReference>
<sequence>MTIHGKPTQNEEDEFMRNILSGFGSSTPVAASPSVQHINSKHHNQTETTVQTHTHKRTENNVSSDDNSGLDLKTLFDGAEDWDWNDMELDIQEDTKKYLVVAIEGEQRSKSIQQRQVVLEHEWVQTEVAIGEQGITPKRKPVHSHNLSGDIVNIIGEWSPLLTQNTASSSATSTITIDSKTNLLILHPDLLLSATTISNAPSCTRRPLISLMLASNAPAPSNSVTTEAPVRTSPGESVVWGNFLHEVMQKCLASGKWDNQSIEDNVDEVVRSPTGLRELVKLGLGIEAAKVEVRARAGGLAGFSKRFIGPTINPDGKLTDTRDLKDTVSRLAITELHDVEEEIWSPTYGLKGKIDASVDTLISQGFQDIRKYSTSHTGKWTLPLEIKTGHSVNVMEHRAQTILYTLLVAERYDVQVPSGLLYYTHSDELLRIPAVRNEVKALLMARNELASYLMRKRTLDSEEQHFNDKPLLPPTLDENYKCNKCYVVNGCMLYRKAVENIQDLTSPIAELYAKKTSHLTQAQCDFFKRWEALVSMEEQDVVRFRQELWTMSAENREKKGRCFAHLIVRSYNRDDTPGIARMHQHVYRFVRATHSSERFISPSTQLQDGSLSLLNGSISVGDAVIISVDPDLIAVARGYVIELEPDYIMVGFDHEVDLRRVLQRARPKRNTLGGIICRIDKDEFGSGLGRIRDNLARLFYVHGDSKRLSLIVDLAPPQFDENDIIAGSGIPSHLNANQRAAVHKVLSARDYAMILGMPGTGKTSTIAEIINALVKLGKSVLLTSYTHSAVDTILLKLKDAEYSILRLGSVEKVHPDIHKFTLSSQPHATTIEQLEHQILRPSVVATTCLSVDHPLFARRYFDYCIVDEASQVTLPTCLGPLRYADRFVLVGDHFQLPPLIRSKEARLGGLDISLFRRLVEAHPEAVVDLVDQYRMNFDIMLLANTLIYSNRLRCGSEEVARRGLTLPNHSNLRSWCLERACPSSCWISKLINESRKVVFVDTDALPGLESHVGDLIQNESEAQLVCQFTNALLACGVSESQIGIISLYRQQVKLLSHLLHSYKGIEFLTADRSQGRDKDCIIISMVKSNTSGNTGELMKDWRRINVSFTRAKRKLIIFGSRSTLRGAPVLAEFFKIIESRGWIYSLTSGAHKLHENIPAQTASSNASGSNKRRSPESEINNENTIPGSISKKIKTKVDQGILKGRPLLRDIMNDISK</sequence>
<dbReference type="Pfam" id="PF13086">
    <property type="entry name" value="AAA_11"/>
    <property type="match status" value="2"/>
</dbReference>
<evidence type="ECO:0000256" key="8">
    <source>
        <dbReference type="ARBA" id="ARBA00022722"/>
    </source>
</evidence>
<feature type="domain" description="DNA replication factor Dna2 N-terminal" evidence="24">
    <location>
        <begin position="148"/>
        <end position="359"/>
    </location>
</feature>
<dbReference type="FunFam" id="3.40.50.300:FF:001170">
    <property type="entry name" value="DNA replication helicase Dna2"/>
    <property type="match status" value="1"/>
</dbReference>
<reference evidence="27" key="1">
    <citation type="submission" date="2021-10" db="EMBL/GenBank/DDBJ databases">
        <title>De novo Genome Assembly of Clathrus columnatus (Basidiomycota, Fungi) Using Illumina and Nanopore Sequence Data.</title>
        <authorList>
            <person name="Ogiso-Tanaka E."/>
            <person name="Itagaki H."/>
            <person name="Hosoya T."/>
            <person name="Hosaka K."/>
        </authorList>
    </citation>
    <scope>NUCLEOTIDE SEQUENCE</scope>
    <source>
        <strain evidence="27">MO-923</strain>
    </source>
</reference>
<dbReference type="GO" id="GO:0051539">
    <property type="term" value="F:4 iron, 4 sulfur cluster binding"/>
    <property type="evidence" value="ECO:0007669"/>
    <property type="project" value="UniProtKB-KW"/>
</dbReference>
<keyword evidence="7" id="KW-0235">DNA replication</keyword>
<evidence type="ECO:0000256" key="17">
    <source>
        <dbReference type="ARBA" id="ARBA00023014"/>
    </source>
</evidence>
<dbReference type="AlphaFoldDB" id="A0AAV5AHR2"/>
<dbReference type="InterPro" id="IPR026851">
    <property type="entry name" value="Dna2/JHS1_DEXXQ-box"/>
</dbReference>
<keyword evidence="15" id="KW-0067">ATP-binding</keyword>
<evidence type="ECO:0000256" key="7">
    <source>
        <dbReference type="ARBA" id="ARBA00022705"/>
    </source>
</evidence>
<evidence type="ECO:0000256" key="2">
    <source>
        <dbReference type="ARBA" id="ARBA00004123"/>
    </source>
</evidence>
<evidence type="ECO:0000259" key="25">
    <source>
        <dbReference type="Pfam" id="PF13086"/>
    </source>
</evidence>
<evidence type="ECO:0000256" key="9">
    <source>
        <dbReference type="ARBA" id="ARBA00022723"/>
    </source>
</evidence>
<evidence type="ECO:0000256" key="1">
    <source>
        <dbReference type="ARBA" id="ARBA00001966"/>
    </source>
</evidence>
<dbReference type="CDD" id="cd22318">
    <property type="entry name" value="DNA2_N-like"/>
    <property type="match status" value="1"/>
</dbReference>
<keyword evidence="28" id="KW-1185">Reference proteome</keyword>
<keyword evidence="21" id="KW-0511">Multifunctional enzyme</keyword>
<protein>
    <recommendedName>
        <fullName evidence="5">DNA replication ATP-dependent helicase/nuclease DNA2</fullName>
        <ecNumber evidence="4">3.6.4.12</ecNumber>
    </recommendedName>
</protein>
<dbReference type="CDD" id="cd18041">
    <property type="entry name" value="DEXXQc_DNA2"/>
    <property type="match status" value="1"/>
</dbReference>
<evidence type="ECO:0000256" key="5">
    <source>
        <dbReference type="ARBA" id="ARBA00021516"/>
    </source>
</evidence>
<evidence type="ECO:0000259" key="26">
    <source>
        <dbReference type="Pfam" id="PF13087"/>
    </source>
</evidence>
<comment type="subcellular location">
    <subcellularLocation>
        <location evidence="2">Nucleus</location>
    </subcellularLocation>
</comment>
<evidence type="ECO:0000256" key="11">
    <source>
        <dbReference type="ARBA" id="ARBA00022759"/>
    </source>
</evidence>
<evidence type="ECO:0000256" key="10">
    <source>
        <dbReference type="ARBA" id="ARBA00022741"/>
    </source>
</evidence>
<comment type="cofactor">
    <cofactor evidence="1">
        <name>[4Fe-4S] cluster</name>
        <dbReference type="ChEBI" id="CHEBI:49883"/>
    </cofactor>
</comment>
<evidence type="ECO:0000256" key="14">
    <source>
        <dbReference type="ARBA" id="ARBA00022806"/>
    </source>
</evidence>
<dbReference type="FunFam" id="3.40.50.300:FF:000789">
    <property type="entry name" value="DNA replication ATP-dependent helicase/nuclease DNA2"/>
    <property type="match status" value="1"/>
</dbReference>
<feature type="domain" description="DNA2/NAM7 helicase helicase" evidence="25">
    <location>
        <begin position="832"/>
        <end position="903"/>
    </location>
</feature>
<evidence type="ECO:0000256" key="23">
    <source>
        <dbReference type="SAM" id="MobiDB-lite"/>
    </source>
</evidence>
<keyword evidence="9" id="KW-0479">Metal-binding</keyword>
<dbReference type="InterPro" id="IPR041677">
    <property type="entry name" value="DNA2/NAM7_AAA_11"/>
</dbReference>
<feature type="domain" description="DNA2/NAM7 helicase helicase" evidence="25">
    <location>
        <begin position="733"/>
        <end position="829"/>
    </location>
</feature>
<organism evidence="27 28">
    <name type="scientific">Clathrus columnatus</name>
    <dbReference type="NCBI Taxonomy" id="1419009"/>
    <lineage>
        <taxon>Eukaryota</taxon>
        <taxon>Fungi</taxon>
        <taxon>Dikarya</taxon>
        <taxon>Basidiomycota</taxon>
        <taxon>Agaricomycotina</taxon>
        <taxon>Agaricomycetes</taxon>
        <taxon>Phallomycetidae</taxon>
        <taxon>Phallales</taxon>
        <taxon>Clathraceae</taxon>
        <taxon>Clathrus</taxon>
    </lineage>
</organism>
<feature type="compositionally biased region" description="Polar residues" evidence="23">
    <location>
        <begin position="1158"/>
        <end position="1169"/>
    </location>
</feature>
<dbReference type="PANTHER" id="PTHR43788:SF8">
    <property type="entry name" value="DNA-BINDING PROTEIN SMUBP-2"/>
    <property type="match status" value="1"/>
</dbReference>
<evidence type="ECO:0000256" key="15">
    <source>
        <dbReference type="ARBA" id="ARBA00022840"/>
    </source>
</evidence>
<dbReference type="Gene3D" id="3.40.50.300">
    <property type="entry name" value="P-loop containing nucleotide triphosphate hydrolases"/>
    <property type="match status" value="2"/>
</dbReference>
<dbReference type="InterPro" id="IPR014808">
    <property type="entry name" value="DNA_replication_fac_Dna2_N"/>
</dbReference>
<keyword evidence="6" id="KW-0004">4Fe-4S</keyword>
<comment type="catalytic activity">
    <reaction evidence="22">
        <text>ATP + H2O = ADP + phosphate + H(+)</text>
        <dbReference type="Rhea" id="RHEA:13065"/>
        <dbReference type="ChEBI" id="CHEBI:15377"/>
        <dbReference type="ChEBI" id="CHEBI:15378"/>
        <dbReference type="ChEBI" id="CHEBI:30616"/>
        <dbReference type="ChEBI" id="CHEBI:43474"/>
        <dbReference type="ChEBI" id="CHEBI:456216"/>
        <dbReference type="EC" id="3.6.4.12"/>
    </reaction>
</comment>
<evidence type="ECO:0000256" key="22">
    <source>
        <dbReference type="ARBA" id="ARBA00047995"/>
    </source>
</evidence>
<name>A0AAV5AHR2_9AGAM</name>
<dbReference type="Pfam" id="PF08696">
    <property type="entry name" value="Dna2"/>
    <property type="match status" value="1"/>
</dbReference>
<keyword evidence="13" id="KW-0378">Hydrolase</keyword>
<evidence type="ECO:0000256" key="18">
    <source>
        <dbReference type="ARBA" id="ARBA00023125"/>
    </source>
</evidence>
<dbReference type="GO" id="GO:0004519">
    <property type="term" value="F:endonuclease activity"/>
    <property type="evidence" value="ECO:0007669"/>
    <property type="project" value="UniProtKB-KW"/>
</dbReference>
<comment type="similarity">
    <text evidence="3">Belongs to the DNA2/NAM7 helicase family.</text>
</comment>
<dbReference type="PANTHER" id="PTHR43788">
    <property type="entry name" value="DNA2/NAM7 HELICASE FAMILY MEMBER"/>
    <property type="match status" value="1"/>
</dbReference>
<keyword evidence="11" id="KW-0255">Endonuclease</keyword>
<comment type="caution">
    <text evidence="27">The sequence shown here is derived from an EMBL/GenBank/DDBJ whole genome shotgun (WGS) entry which is preliminary data.</text>
</comment>
<evidence type="ECO:0000256" key="6">
    <source>
        <dbReference type="ARBA" id="ARBA00022485"/>
    </source>
</evidence>
<dbReference type="InterPro" id="IPR050534">
    <property type="entry name" value="Coronavir_polyprotein_1ab"/>
</dbReference>
<dbReference type="GO" id="GO:0005524">
    <property type="term" value="F:ATP binding"/>
    <property type="evidence" value="ECO:0007669"/>
    <property type="project" value="UniProtKB-KW"/>
</dbReference>
<proteinExistence type="inferred from homology"/>
<evidence type="ECO:0000256" key="20">
    <source>
        <dbReference type="ARBA" id="ARBA00023242"/>
    </source>
</evidence>
<dbReference type="InterPro" id="IPR041679">
    <property type="entry name" value="DNA2/NAM7-like_C"/>
</dbReference>
<keyword evidence="14" id="KW-0347">Helicase</keyword>
<keyword evidence="10" id="KW-0547">Nucleotide-binding</keyword>
<keyword evidence="12" id="KW-0227">DNA damage</keyword>
<evidence type="ECO:0000256" key="4">
    <source>
        <dbReference type="ARBA" id="ARBA00012551"/>
    </source>
</evidence>
<evidence type="ECO:0000256" key="3">
    <source>
        <dbReference type="ARBA" id="ARBA00007913"/>
    </source>
</evidence>
<evidence type="ECO:0000313" key="27">
    <source>
        <dbReference type="EMBL" id="GJJ13038.1"/>
    </source>
</evidence>
<feature type="compositionally biased region" description="Polar residues" evidence="23">
    <location>
        <begin position="1177"/>
        <end position="1187"/>
    </location>
</feature>
<accession>A0AAV5AHR2</accession>
<evidence type="ECO:0000256" key="19">
    <source>
        <dbReference type="ARBA" id="ARBA00023204"/>
    </source>
</evidence>
<feature type="domain" description="DNA2/NAM7 helicase-like C-terminal" evidence="26">
    <location>
        <begin position="910"/>
        <end position="1121"/>
    </location>
</feature>
<dbReference type="GO" id="GO:0006281">
    <property type="term" value="P:DNA repair"/>
    <property type="evidence" value="ECO:0007669"/>
    <property type="project" value="UniProtKB-KW"/>
</dbReference>
<dbReference type="GO" id="GO:0005634">
    <property type="term" value="C:nucleus"/>
    <property type="evidence" value="ECO:0007669"/>
    <property type="project" value="UniProtKB-SubCell"/>
</dbReference>
<dbReference type="GO" id="GO:0043139">
    <property type="term" value="F:5'-3' DNA helicase activity"/>
    <property type="evidence" value="ECO:0007669"/>
    <property type="project" value="TreeGrafter"/>
</dbReference>
<evidence type="ECO:0000256" key="12">
    <source>
        <dbReference type="ARBA" id="ARBA00022763"/>
    </source>
</evidence>
<evidence type="ECO:0000256" key="13">
    <source>
        <dbReference type="ARBA" id="ARBA00022801"/>
    </source>
</evidence>
<keyword evidence="16" id="KW-0408">Iron</keyword>
<dbReference type="GO" id="GO:0003677">
    <property type="term" value="F:DNA binding"/>
    <property type="evidence" value="ECO:0007669"/>
    <property type="project" value="UniProtKB-KW"/>
</dbReference>
<dbReference type="GO" id="GO:0017116">
    <property type="term" value="F:single-stranded DNA helicase activity"/>
    <property type="evidence" value="ECO:0007669"/>
    <property type="project" value="InterPro"/>
</dbReference>
<dbReference type="Gene3D" id="3.90.320.10">
    <property type="match status" value="1"/>
</dbReference>
<feature type="region of interest" description="Disordered" evidence="23">
    <location>
        <begin position="1157"/>
        <end position="1187"/>
    </location>
</feature>
<feature type="region of interest" description="Disordered" evidence="23">
    <location>
        <begin position="38"/>
        <end position="68"/>
    </location>
</feature>